<name>A0ABN7UM17_GIGMA</name>
<dbReference type="Proteomes" id="UP000789901">
    <property type="component" value="Unassembled WGS sequence"/>
</dbReference>
<proteinExistence type="predicted"/>
<reference evidence="1 2" key="1">
    <citation type="submission" date="2021-06" db="EMBL/GenBank/DDBJ databases">
        <authorList>
            <person name="Kallberg Y."/>
            <person name="Tangrot J."/>
            <person name="Rosling A."/>
        </authorList>
    </citation>
    <scope>NUCLEOTIDE SEQUENCE [LARGE SCALE GENOMIC DNA]</scope>
    <source>
        <strain evidence="1 2">120-4 pot B 10/14</strain>
    </source>
</reference>
<dbReference type="EMBL" id="CAJVQB010004232">
    <property type="protein sequence ID" value="CAG8630313.1"/>
    <property type="molecule type" value="Genomic_DNA"/>
</dbReference>
<keyword evidence="2" id="KW-1185">Reference proteome</keyword>
<accession>A0ABN7UM17</accession>
<evidence type="ECO:0000313" key="2">
    <source>
        <dbReference type="Proteomes" id="UP000789901"/>
    </source>
</evidence>
<comment type="caution">
    <text evidence="1">The sequence shown here is derived from an EMBL/GenBank/DDBJ whole genome shotgun (WGS) entry which is preliminary data.</text>
</comment>
<organism evidence="1 2">
    <name type="scientific">Gigaspora margarita</name>
    <dbReference type="NCBI Taxonomy" id="4874"/>
    <lineage>
        <taxon>Eukaryota</taxon>
        <taxon>Fungi</taxon>
        <taxon>Fungi incertae sedis</taxon>
        <taxon>Mucoromycota</taxon>
        <taxon>Glomeromycotina</taxon>
        <taxon>Glomeromycetes</taxon>
        <taxon>Diversisporales</taxon>
        <taxon>Gigasporaceae</taxon>
        <taxon>Gigaspora</taxon>
    </lineage>
</organism>
<evidence type="ECO:0000313" key="1">
    <source>
        <dbReference type="EMBL" id="CAG8630313.1"/>
    </source>
</evidence>
<sequence length="102" mass="12210">MFHDWCSTINEVDISNDGQINTLYENSQFEFDLGNQNENNFVGNLEAYQEEFQVAATFREWNYVDNRLDTLYNSNYAEHDISNNVLYQNAYNMDVRVRKVYR</sequence>
<gene>
    <name evidence="1" type="ORF">GMARGA_LOCUS8294</name>
</gene>
<protein>
    <submittedName>
        <fullName evidence="1">24439_t:CDS:1</fullName>
    </submittedName>
</protein>